<evidence type="ECO:0000313" key="5">
    <source>
        <dbReference type="EMBL" id="SPZ84188.1"/>
    </source>
</evidence>
<evidence type="ECO:0000256" key="1">
    <source>
        <dbReference type="ARBA" id="ARBA00023015"/>
    </source>
</evidence>
<evidence type="ECO:0000313" key="7">
    <source>
        <dbReference type="Proteomes" id="UP000251241"/>
    </source>
</evidence>
<dbReference type="GO" id="GO:0000976">
    <property type="term" value="F:transcription cis-regulatory region binding"/>
    <property type="evidence" value="ECO:0007669"/>
    <property type="project" value="TreeGrafter"/>
</dbReference>
<dbReference type="CDD" id="cd01392">
    <property type="entry name" value="HTH_LacI"/>
    <property type="match status" value="1"/>
</dbReference>
<keyword evidence="3" id="KW-0804">Transcription</keyword>
<reference evidence="6 8" key="2">
    <citation type="submission" date="2019-10" db="EMBL/GenBank/DDBJ databases">
        <authorList>
            <person name="Karimi E."/>
        </authorList>
    </citation>
    <scope>NUCLEOTIDE SEQUENCE [LARGE SCALE GENOMIC DNA]</scope>
    <source>
        <strain evidence="6">Sphingobacterium sp. 8BC</strain>
    </source>
</reference>
<dbReference type="GO" id="GO:0003700">
    <property type="term" value="F:DNA-binding transcription factor activity"/>
    <property type="evidence" value="ECO:0007669"/>
    <property type="project" value="TreeGrafter"/>
</dbReference>
<dbReference type="Pfam" id="PF13407">
    <property type="entry name" value="Peripla_BP_4"/>
    <property type="match status" value="1"/>
</dbReference>
<accession>A0A2X2IQB1</accession>
<dbReference type="Pfam" id="PF00356">
    <property type="entry name" value="LacI"/>
    <property type="match status" value="1"/>
</dbReference>
<evidence type="ECO:0000313" key="8">
    <source>
        <dbReference type="Proteomes" id="UP000432350"/>
    </source>
</evidence>
<feature type="domain" description="HTH lacI-type" evidence="4">
    <location>
        <begin position="7"/>
        <end position="62"/>
    </location>
</feature>
<dbReference type="SUPFAM" id="SSF47413">
    <property type="entry name" value="lambda repressor-like DNA-binding domains"/>
    <property type="match status" value="1"/>
</dbReference>
<sequence>MKKRILISDIAKALGISVTTVSFILNDKAKEKRISEALTKRVLDYVKKVGYKPNELAKSLRTGKTKILGLIIEDISNPFFGNIARLIESKVYEQGYRIIYCSTNNDVEKAKELIQMFYDRQVDGFIITPSDGLEDTVKQLQQNNIPVVLFDRYFPGLETDYVGADNFQGAFDASNHLCQQGYRRIGFVSLYSDQTQMKERSDGYMKAMDNNKQQSFIQKIQMDASDEEAMESLREFICENRLDAVLFSTNYLAISGLKAAKKFNFTMPAVIAFDDHTVFKLVEPAITVVSQPIKDIAENLINILLLRLQGKIKATRRMVLPCELKVRESTKVKVTS</sequence>
<dbReference type="InterPro" id="IPR000843">
    <property type="entry name" value="HTH_LacI"/>
</dbReference>
<keyword evidence="2" id="KW-0238">DNA-binding</keyword>
<dbReference type="PANTHER" id="PTHR30146:SF109">
    <property type="entry name" value="HTH-TYPE TRANSCRIPTIONAL REGULATOR GALS"/>
    <property type="match status" value="1"/>
</dbReference>
<protein>
    <submittedName>
        <fullName evidence="5">Degradation activator</fullName>
    </submittedName>
</protein>
<dbReference type="SUPFAM" id="SSF53822">
    <property type="entry name" value="Periplasmic binding protein-like I"/>
    <property type="match status" value="1"/>
</dbReference>
<evidence type="ECO:0000256" key="3">
    <source>
        <dbReference type="ARBA" id="ARBA00023163"/>
    </source>
</evidence>
<dbReference type="RefSeq" id="WP_112373823.1">
    <property type="nucleotide sequence ID" value="NZ_CP068086.1"/>
</dbReference>
<reference evidence="5 7" key="1">
    <citation type="submission" date="2018-06" db="EMBL/GenBank/DDBJ databases">
        <authorList>
            <consortium name="Pathogen Informatics"/>
            <person name="Doyle S."/>
        </authorList>
    </citation>
    <scope>NUCLEOTIDE SEQUENCE [LARGE SCALE GENOMIC DNA]</scope>
    <source>
        <strain evidence="5 7">NCTC11343</strain>
    </source>
</reference>
<dbReference type="EMBL" id="CABWMV010000024">
    <property type="protein sequence ID" value="VXC85757.1"/>
    <property type="molecule type" value="Genomic_DNA"/>
</dbReference>
<dbReference type="PROSITE" id="PS50932">
    <property type="entry name" value="HTH_LACI_2"/>
    <property type="match status" value="1"/>
</dbReference>
<name>A0A2X2IQB1_SPHMU</name>
<accession>A0A654C3B4</accession>
<evidence type="ECO:0000256" key="2">
    <source>
        <dbReference type="ARBA" id="ARBA00023125"/>
    </source>
</evidence>
<organism evidence="5 7">
    <name type="scientific">Sphingobacterium multivorum</name>
    <dbReference type="NCBI Taxonomy" id="28454"/>
    <lineage>
        <taxon>Bacteria</taxon>
        <taxon>Pseudomonadati</taxon>
        <taxon>Bacteroidota</taxon>
        <taxon>Sphingobacteriia</taxon>
        <taxon>Sphingobacteriales</taxon>
        <taxon>Sphingobacteriaceae</taxon>
        <taxon>Sphingobacterium</taxon>
    </lineage>
</organism>
<dbReference type="Proteomes" id="UP000251241">
    <property type="component" value="Unassembled WGS sequence"/>
</dbReference>
<dbReference type="Proteomes" id="UP000432350">
    <property type="component" value="Unassembled WGS sequence"/>
</dbReference>
<dbReference type="AlphaFoldDB" id="A0A2X2IQB1"/>
<gene>
    <name evidence="5" type="primary">degA_1</name>
    <name evidence="6" type="synonym">degA</name>
    <name evidence="5" type="ORF">NCTC11343_00719</name>
    <name evidence="6" type="ORF">SPHINGO8BC_50490</name>
</gene>
<dbReference type="InterPro" id="IPR028082">
    <property type="entry name" value="Peripla_BP_I"/>
</dbReference>
<evidence type="ECO:0000259" key="4">
    <source>
        <dbReference type="PROSITE" id="PS50932"/>
    </source>
</evidence>
<evidence type="ECO:0000313" key="6">
    <source>
        <dbReference type="EMBL" id="VXC85757.1"/>
    </source>
</evidence>
<dbReference type="EMBL" id="UAUU01000002">
    <property type="protein sequence ID" value="SPZ84188.1"/>
    <property type="molecule type" value="Genomic_DNA"/>
</dbReference>
<dbReference type="PANTHER" id="PTHR30146">
    <property type="entry name" value="LACI-RELATED TRANSCRIPTIONAL REPRESSOR"/>
    <property type="match status" value="1"/>
</dbReference>
<proteinExistence type="predicted"/>
<dbReference type="InterPro" id="IPR010982">
    <property type="entry name" value="Lambda_DNA-bd_dom_sf"/>
</dbReference>
<dbReference type="SMART" id="SM00354">
    <property type="entry name" value="HTH_LACI"/>
    <property type="match status" value="1"/>
</dbReference>
<keyword evidence="1" id="KW-0805">Transcription regulation</keyword>
<dbReference type="InterPro" id="IPR025997">
    <property type="entry name" value="SBP_2_dom"/>
</dbReference>
<dbReference type="Gene3D" id="1.10.260.40">
    <property type="entry name" value="lambda repressor-like DNA-binding domains"/>
    <property type="match status" value="1"/>
</dbReference>
<dbReference type="GeneID" id="97178848"/>
<dbReference type="Gene3D" id="3.40.50.2300">
    <property type="match status" value="2"/>
</dbReference>